<dbReference type="SUPFAM" id="SSF48452">
    <property type="entry name" value="TPR-like"/>
    <property type="match status" value="2"/>
</dbReference>
<gene>
    <name evidence="3" type="ORF">SEMRO_1056_G236180.1</name>
</gene>
<dbReference type="PANTHER" id="PTHR19959">
    <property type="entry name" value="KINESIN LIGHT CHAIN"/>
    <property type="match status" value="1"/>
</dbReference>
<feature type="compositionally biased region" description="Polar residues" evidence="2">
    <location>
        <begin position="316"/>
        <end position="340"/>
    </location>
</feature>
<dbReference type="Pfam" id="PF13424">
    <property type="entry name" value="TPR_12"/>
    <property type="match status" value="2"/>
</dbReference>
<feature type="region of interest" description="Disordered" evidence="2">
    <location>
        <begin position="1481"/>
        <end position="1516"/>
    </location>
</feature>
<feature type="compositionally biased region" description="Polar residues" evidence="2">
    <location>
        <begin position="78"/>
        <end position="87"/>
    </location>
</feature>
<feature type="repeat" description="TPR" evidence="1">
    <location>
        <begin position="1056"/>
        <end position="1089"/>
    </location>
</feature>
<evidence type="ECO:0000256" key="1">
    <source>
        <dbReference type="PROSITE-ProRule" id="PRU00339"/>
    </source>
</evidence>
<dbReference type="Proteomes" id="UP001153069">
    <property type="component" value="Unassembled WGS sequence"/>
</dbReference>
<feature type="compositionally biased region" description="Basic and acidic residues" evidence="2">
    <location>
        <begin position="302"/>
        <end position="313"/>
    </location>
</feature>
<proteinExistence type="predicted"/>
<accession>A0A9N8HN58</accession>
<feature type="compositionally biased region" description="Polar residues" evidence="2">
    <location>
        <begin position="150"/>
        <end position="168"/>
    </location>
</feature>
<evidence type="ECO:0000313" key="3">
    <source>
        <dbReference type="EMBL" id="CAB9519896.1"/>
    </source>
</evidence>
<dbReference type="InterPro" id="IPR019734">
    <property type="entry name" value="TPR_rpt"/>
</dbReference>
<feature type="compositionally biased region" description="Polar residues" evidence="2">
    <location>
        <begin position="96"/>
        <end position="111"/>
    </location>
</feature>
<feature type="compositionally biased region" description="Low complexity" evidence="2">
    <location>
        <begin position="130"/>
        <end position="149"/>
    </location>
</feature>
<feature type="compositionally biased region" description="Polar residues" evidence="2">
    <location>
        <begin position="1004"/>
        <end position="1013"/>
    </location>
</feature>
<feature type="compositionally biased region" description="Basic residues" evidence="2">
    <location>
        <begin position="58"/>
        <end position="73"/>
    </location>
</feature>
<keyword evidence="4" id="KW-1185">Reference proteome</keyword>
<dbReference type="PROSITE" id="PS50005">
    <property type="entry name" value="TPR"/>
    <property type="match status" value="2"/>
</dbReference>
<feature type="compositionally biased region" description="Basic residues" evidence="2">
    <location>
        <begin position="1481"/>
        <end position="1493"/>
    </location>
</feature>
<dbReference type="SUPFAM" id="SSF81901">
    <property type="entry name" value="HCP-like"/>
    <property type="match status" value="1"/>
</dbReference>
<evidence type="ECO:0000256" key="2">
    <source>
        <dbReference type="SAM" id="MobiDB-lite"/>
    </source>
</evidence>
<dbReference type="Gene3D" id="3.40.50.300">
    <property type="entry name" value="P-loop containing nucleotide triphosphate hydrolases"/>
    <property type="match status" value="1"/>
</dbReference>
<dbReference type="PANTHER" id="PTHR19959:SF119">
    <property type="entry name" value="FUNGAL LIPASE-LIKE DOMAIN-CONTAINING PROTEIN"/>
    <property type="match status" value="1"/>
</dbReference>
<sequence length="1516" mass="168896">MLDQEEQRQQYYRVQRRRNDEFVDASQQQQKKGMNQYMKKKISKSHMQVIDSESSSGLHRHPPPQAPKRHSTRRIPISNDSNVSYPSRSLLDDASSGRTSAEQSHNYSVQQSKRHGEDSNESTASRTGDRTNSTGTSVVSSAVSGRASNMSASNNTDTSNQPIGSNGSFTTNASSELCLPLPVSRMPHVKKIFGREDELEALQKQLDQGATMTCINGTGGAGKSHLAIHACREWLEERPLSRFVIWINAATEWTLRISYLEALQQVLMGKVKAEDDDGADRGEIIIVAELLHRQLEQQRRKELAKEAAREQRRLRQNNNVSAATSTGSRPSSKQSTNMNSACPVFSHDTEDLDGDDATSAMTPSGYDDSLDVKVMDTKTLANLLWDSLLQGVSQAYQWIVVVQNVPGGMGGVKGAQGLKPFFFPTASTPVEEWMQGRILFTTRHQDFKGKTCLGPIHSLRVGRLEEEAAVCMLVANTVFDGDWEMGRKNLDSKRKDEIFEDAKRVAYKMVGPHYLDGSPLMIATAAGHIVSTQVTLRDYYALLKRHVATVLEARGYGKGKVQSSMKREASMSVCLEQAIDNANHKGLTDILSSAAFLCADNIPLHLLGGDEERVQSLCDLNLLTQVGKDTYAIHRIHQRTAVDAIIAVAKSTNGSGSSAYGKGINDSLGCDSGQSAKEEFLCAPDHAVRALRSAMSNFVAENASTWGRARSCIPHVEAIRIHHDLLHGKKELPPSFNHNFYAEIISNSASVMQWALKDRPAAFSMFSEALRLQRRLFRLVPSDDIISTTNSSNGKTDLAAGLSKTLASLGNLSEAAEVALKYYKEALDVFLQAFGDDTKSIELMSLYILLAGTEEKLEHSDAAYDLYKQGLELYFTIYGHNQNIYADDQKLFLAETLQKIGTLSHHQMQRHAEAELYLEGTVSLLRHVFEGTNERREDLADALETLGSICHAQGQIEDARRHYKNALKLKNSIQGDRRDLDIGNRYNLSNDSNEDAGVARSQDDTTSNASGSEIGSGVRLQTLKNDNDEDVFDLELVQVSSQDRHRMTAVRDVKLAKTLHRLGVLAWNLGSLKQAEDYFEKALALQQSGYGTEAKNEDLAITLFSLGGLCNDLHNNQVKACAYYRKALDCYYFVYGEDAQNESIAQLLHALGQSSQVLKKPTEAKAYLKKALAMKYIVYGGDDKINADLMATLMDLGKVSRDLQDNEDAIFYYRSALMGLYFIHGRDSYSTEIASTLTQLGGLSYNSGLLDDAKDYFEKCLHMKYHLYGHDAVNDDIASTLNNLGSLNARLKNYEEGFRYYEQALQQYNLINEQDGDDDNKDDIDSHRARTLHNLGLLSFNLKQFDAAERYYADSLKIKSEVFKDVEDSPELALTLTKLSSVETKRGKFEAAKYYQDQALKRSPTFLETHQNLINKSLLPATAEEAAALMTLIPNHISPETENMLKGLDFWKHQEDEVREQASKQCWIPFKNSALKRKRPRLRLKKLLGRRSSSRNASEAGSEGRPANLQEADHVP</sequence>
<dbReference type="Gene3D" id="1.25.40.10">
    <property type="entry name" value="Tetratricopeptide repeat domain"/>
    <property type="match status" value="5"/>
</dbReference>
<feature type="repeat" description="TPR" evidence="1">
    <location>
        <begin position="940"/>
        <end position="973"/>
    </location>
</feature>
<dbReference type="EMBL" id="CAICTM010001054">
    <property type="protein sequence ID" value="CAB9519896.1"/>
    <property type="molecule type" value="Genomic_DNA"/>
</dbReference>
<dbReference type="OrthoDB" id="626167at2759"/>
<feature type="region of interest" description="Disordered" evidence="2">
    <location>
        <begin position="980"/>
        <end position="1020"/>
    </location>
</feature>
<evidence type="ECO:0000313" key="4">
    <source>
        <dbReference type="Proteomes" id="UP001153069"/>
    </source>
</evidence>
<organism evidence="3 4">
    <name type="scientific">Seminavis robusta</name>
    <dbReference type="NCBI Taxonomy" id="568900"/>
    <lineage>
        <taxon>Eukaryota</taxon>
        <taxon>Sar</taxon>
        <taxon>Stramenopiles</taxon>
        <taxon>Ochrophyta</taxon>
        <taxon>Bacillariophyta</taxon>
        <taxon>Bacillariophyceae</taxon>
        <taxon>Bacillariophycidae</taxon>
        <taxon>Naviculales</taxon>
        <taxon>Naviculaceae</taxon>
        <taxon>Seminavis</taxon>
    </lineage>
</organism>
<dbReference type="InterPro" id="IPR027417">
    <property type="entry name" value="P-loop_NTPase"/>
</dbReference>
<protein>
    <submittedName>
        <fullName evidence="3">Hydra magnipapillata</fullName>
    </submittedName>
</protein>
<comment type="caution">
    <text evidence="3">The sequence shown here is derived from an EMBL/GenBank/DDBJ whole genome shotgun (WGS) entry which is preliminary data.</text>
</comment>
<dbReference type="InterPro" id="IPR011990">
    <property type="entry name" value="TPR-like_helical_dom_sf"/>
</dbReference>
<feature type="region of interest" description="Disordered" evidence="2">
    <location>
        <begin position="1"/>
        <end position="168"/>
    </location>
</feature>
<name>A0A9N8HN58_9STRA</name>
<keyword evidence="1" id="KW-0802">TPR repeat</keyword>
<dbReference type="SUPFAM" id="SSF52540">
    <property type="entry name" value="P-loop containing nucleoside triphosphate hydrolases"/>
    <property type="match status" value="1"/>
</dbReference>
<reference evidence="3" key="1">
    <citation type="submission" date="2020-06" db="EMBL/GenBank/DDBJ databases">
        <authorList>
            <consortium name="Plant Systems Biology data submission"/>
        </authorList>
    </citation>
    <scope>NUCLEOTIDE SEQUENCE</scope>
    <source>
        <strain evidence="3">D6</strain>
    </source>
</reference>
<feature type="region of interest" description="Disordered" evidence="2">
    <location>
        <begin position="302"/>
        <end position="362"/>
    </location>
</feature>
<dbReference type="SMART" id="SM00028">
    <property type="entry name" value="TPR"/>
    <property type="match status" value="7"/>
</dbReference>
<dbReference type="Pfam" id="PF13374">
    <property type="entry name" value="TPR_10"/>
    <property type="match status" value="1"/>
</dbReference>